<keyword evidence="1" id="KW-0560">Oxidoreductase</keyword>
<keyword evidence="2" id="KW-1185">Reference proteome</keyword>
<dbReference type="RefSeq" id="WP_021776662.1">
    <property type="nucleotide sequence ID" value="NZ_AWXE01000001.1"/>
</dbReference>
<dbReference type="AlphaFoldDB" id="U2WVS8"/>
<dbReference type="EMBL" id="AWXE01000001">
    <property type="protein sequence ID" value="ERL47645.1"/>
    <property type="molecule type" value="Genomic_DNA"/>
</dbReference>
<name>U2WVS8_9PROT</name>
<protein>
    <submittedName>
        <fullName evidence="1">Uncharacterized protein</fullName>
    </submittedName>
</protein>
<gene>
    <name evidence="1" type="primary">hprA</name>
    <name evidence="1" type="ORF">RS24_00620</name>
</gene>
<accession>U2WVS8</accession>
<reference evidence="1 2" key="1">
    <citation type="journal article" date="2014" name="FEMS Microbiol. Ecol.">
        <title>Genomic differentiation among two strains of the PS1 clade isolated from geographically separated marine habitats.</title>
        <authorList>
            <person name="Jimenez-Infante F."/>
            <person name="Ngugi D.K."/>
            <person name="Alam I."/>
            <person name="Rashid M."/>
            <person name="Baalawi W."/>
            <person name="Kamau A.A."/>
            <person name="Bajic V.B."/>
            <person name="Stingl U."/>
        </authorList>
    </citation>
    <scope>NUCLEOTIDE SEQUENCE [LARGE SCALE GENOMIC DNA]</scope>
    <source>
        <strain evidence="1 2">RS24</strain>
    </source>
</reference>
<dbReference type="STRING" id="1397666.RS24_00620"/>
<organism evidence="1 2">
    <name type="scientific">Candidatus Micropelagius thuwalensis</name>
    <dbReference type="NCBI Taxonomy" id="1397666"/>
    <lineage>
        <taxon>Bacteria</taxon>
        <taxon>Pseudomonadati</taxon>
        <taxon>Pseudomonadota</taxon>
        <taxon>Alphaproteobacteria</taxon>
        <taxon>PS1 clade</taxon>
        <taxon>Candidatus Micropelagius</taxon>
    </lineage>
</organism>
<dbReference type="GO" id="GO:0016491">
    <property type="term" value="F:oxidoreductase activity"/>
    <property type="evidence" value="ECO:0007669"/>
    <property type="project" value="UniProtKB-KW"/>
</dbReference>
<comment type="caution">
    <text evidence="1">The sequence shown here is derived from an EMBL/GenBank/DDBJ whole genome shotgun (WGS) entry which is preliminary data.</text>
</comment>
<evidence type="ECO:0000313" key="1">
    <source>
        <dbReference type="EMBL" id="ERL47645.1"/>
    </source>
</evidence>
<dbReference type="Proteomes" id="UP000016762">
    <property type="component" value="Unassembled WGS sequence"/>
</dbReference>
<sequence length="70" mass="7578">MNKKFLCTGAFIVLFSGILLLLFLKGAIPIPSSVGLEYTDEIQMDVQSLAYASTAASQCKSHGIDMYTSK</sequence>
<evidence type="ECO:0000313" key="2">
    <source>
        <dbReference type="Proteomes" id="UP000016762"/>
    </source>
</evidence>
<proteinExistence type="predicted"/>